<proteinExistence type="predicted"/>
<dbReference type="RefSeq" id="WP_166590238.1">
    <property type="nucleotide sequence ID" value="NZ_CP090311.1"/>
</dbReference>
<evidence type="ECO:0000313" key="2">
    <source>
        <dbReference type="EMBL" id="MBC2689708.1"/>
    </source>
</evidence>
<accession>A0A7X1KWT2</accession>
<sequence>MHKKTARLTILIDLPTKKKLEDLSETVDLTVSQILRKLIKNHLSEFDQPISFSPEEITRDDTFPLN</sequence>
<dbReference type="Proteomes" id="UP000526003">
    <property type="component" value="Unassembled WGS sequence"/>
</dbReference>
<keyword evidence="3" id="KW-1185">Reference proteome</keyword>
<dbReference type="Pfam" id="PF19839">
    <property type="entry name" value="RHH_9"/>
    <property type="match status" value="1"/>
</dbReference>
<dbReference type="EMBL" id="JACMYG010000006">
    <property type="protein sequence ID" value="MBC2689708.1"/>
    <property type="molecule type" value="Genomic_DNA"/>
</dbReference>
<dbReference type="AlphaFoldDB" id="A0A7X1KWT2"/>
<evidence type="ECO:0000259" key="1">
    <source>
        <dbReference type="Pfam" id="PF19839"/>
    </source>
</evidence>
<protein>
    <recommendedName>
        <fullName evidence="1">Ribbon-helix-helix protein RHH domain-containing protein</fullName>
    </recommendedName>
</protein>
<reference evidence="2 3" key="1">
    <citation type="submission" date="2020-08" db="EMBL/GenBank/DDBJ databases">
        <title>Pseudomonas sp. nov.</title>
        <authorList>
            <person name="Gieschler S."/>
            <person name="Fiedler G."/>
            <person name="Brinks E."/>
            <person name="Boehnlein C."/>
            <person name="Franz C.M.A.P."/>
            <person name="Kabisch J."/>
        </authorList>
    </citation>
    <scope>NUCLEOTIDE SEQUENCE [LARGE SCALE GENOMIC DNA]</scope>
    <source>
        <strain evidence="2 3">MBT-1</strain>
    </source>
</reference>
<evidence type="ECO:0000313" key="3">
    <source>
        <dbReference type="Proteomes" id="UP000526003"/>
    </source>
</evidence>
<organism evidence="2 3">
    <name type="scientific">Pseudomonas kielensis</name>
    <dbReference type="NCBI Taxonomy" id="2762577"/>
    <lineage>
        <taxon>Bacteria</taxon>
        <taxon>Pseudomonadati</taxon>
        <taxon>Pseudomonadota</taxon>
        <taxon>Gammaproteobacteria</taxon>
        <taxon>Pseudomonadales</taxon>
        <taxon>Pseudomonadaceae</taxon>
        <taxon>Pseudomonas</taxon>
    </lineage>
</organism>
<dbReference type="InterPro" id="IPR045559">
    <property type="entry name" value="RHH_9"/>
</dbReference>
<feature type="domain" description="Ribbon-helix-helix protein RHH" evidence="1">
    <location>
        <begin position="1"/>
        <end position="43"/>
    </location>
</feature>
<comment type="caution">
    <text evidence="2">The sequence shown here is derived from an EMBL/GenBank/DDBJ whole genome shotgun (WGS) entry which is preliminary data.</text>
</comment>
<gene>
    <name evidence="2" type="ORF">H7995_07850</name>
</gene>
<name>A0A7X1KWT2_9PSED</name>